<protein>
    <submittedName>
        <fullName evidence="3">Uncharacterized protein</fullName>
    </submittedName>
</protein>
<feature type="compositionally biased region" description="Low complexity" evidence="1">
    <location>
        <begin position="299"/>
        <end position="314"/>
    </location>
</feature>
<feature type="compositionally biased region" description="Polar residues" evidence="1">
    <location>
        <begin position="340"/>
        <end position="357"/>
    </location>
</feature>
<feature type="compositionally biased region" description="Polar residues" evidence="1">
    <location>
        <begin position="33"/>
        <end position="48"/>
    </location>
</feature>
<evidence type="ECO:0000313" key="3">
    <source>
        <dbReference type="EMBL" id="OAQ23745.1"/>
    </source>
</evidence>
<feature type="compositionally biased region" description="Polar residues" evidence="1">
    <location>
        <begin position="462"/>
        <end position="482"/>
    </location>
</feature>
<feature type="region of interest" description="Disordered" evidence="1">
    <location>
        <begin position="705"/>
        <end position="731"/>
    </location>
</feature>
<keyword evidence="2" id="KW-0472">Membrane</keyword>
<evidence type="ECO:0000256" key="1">
    <source>
        <dbReference type="SAM" id="MobiDB-lite"/>
    </source>
</evidence>
<evidence type="ECO:0000313" key="4">
    <source>
        <dbReference type="Proteomes" id="UP000078512"/>
    </source>
</evidence>
<feature type="compositionally biased region" description="Low complexity" evidence="1">
    <location>
        <begin position="84"/>
        <end position="122"/>
    </location>
</feature>
<evidence type="ECO:0000256" key="2">
    <source>
        <dbReference type="SAM" id="Phobius"/>
    </source>
</evidence>
<reference evidence="3 4" key="1">
    <citation type="submission" date="2016-05" db="EMBL/GenBank/DDBJ databases">
        <title>Genome sequencing reveals origins of a unique bacterial endosymbiosis in the earliest lineages of terrestrial Fungi.</title>
        <authorList>
            <consortium name="DOE Joint Genome Institute"/>
            <person name="Uehling J."/>
            <person name="Gryganskyi A."/>
            <person name="Hameed K."/>
            <person name="Tschaplinski T."/>
            <person name="Misztal P."/>
            <person name="Wu S."/>
            <person name="Desiro A."/>
            <person name="Vande Pol N."/>
            <person name="Du Z.-Y."/>
            <person name="Zienkiewicz A."/>
            <person name="Zienkiewicz K."/>
            <person name="Morin E."/>
            <person name="Tisserant E."/>
            <person name="Splivallo R."/>
            <person name="Hainaut M."/>
            <person name="Henrissat B."/>
            <person name="Ohm R."/>
            <person name="Kuo A."/>
            <person name="Yan J."/>
            <person name="Lipzen A."/>
            <person name="Nolan M."/>
            <person name="Labutti K."/>
            <person name="Barry K."/>
            <person name="Goldstein A."/>
            <person name="Labbe J."/>
            <person name="Schadt C."/>
            <person name="Tuskan G."/>
            <person name="Grigoriev I."/>
            <person name="Martin F."/>
            <person name="Vilgalys R."/>
            <person name="Bonito G."/>
        </authorList>
    </citation>
    <scope>NUCLEOTIDE SEQUENCE [LARGE SCALE GENOMIC DNA]</scope>
    <source>
        <strain evidence="3 4">AG-77</strain>
    </source>
</reference>
<dbReference type="EMBL" id="KV442110">
    <property type="protein sequence ID" value="OAQ23745.1"/>
    <property type="molecule type" value="Genomic_DNA"/>
</dbReference>
<feature type="region of interest" description="Disordered" evidence="1">
    <location>
        <begin position="590"/>
        <end position="612"/>
    </location>
</feature>
<name>A0A197JF41_9FUNG</name>
<feature type="compositionally biased region" description="Polar residues" evidence="1">
    <location>
        <begin position="55"/>
        <end position="76"/>
    </location>
</feature>
<keyword evidence="2" id="KW-1133">Transmembrane helix</keyword>
<sequence length="731" mass="78375">MTNSDTIHTMPVLVEAGSRQSRRPTRLPPSRVYTINSSHQESTTTTGPKTAPIGLSSSPFRHSNHSTGNIITTPSKPHNDIVSRARSFSASSNNKNNSSSINKSGFVGGRSRSFSTSSGGVVPQSRADSEASRLALEALIQKRLDRITQRLDEFNFQSHELYARTEILAKSFHDNAKRLYKVEDHLLRVQGKPGLSEAYLENGGATQRRRLTNDLEELRMGVKTLRKKFQVAGSVVSTVEWWKRLKGDGQDSTAGDGDSSPAHTEDDQSSEELTVSSPSSSSPLSASTSPVIVSERSRSPSLLPSSSSSSFSRTMSRKEGQALQKILTAPDATATIYVTPSTSTQDTIPSPDSSLPYGTSAAAAQGLRSPPLTPKNPPTLLGSFIQRGHLDDLLHTPTNIKARPLSVIHDLEEPPLQLPLTPPTTAWTKESKDTTIAAPTPLADDTIHLDNQENHAIPLHSAASSTVQSSPLPPLQSNNHNKNVSDNESRPVFLEIFTPPSPTASVSSAFAFASLSAGGETAENVSQSTEPKPEVEIPGVENTGCEEEEGQQGNNNPAEQFSNDDDVGADEKLAALDTNSSDLSPATVVAPVQEHDNDSSTPVSGTRLASDNKDGQLFATSLHPEDSKDVPAEQASLNVEEDAEDTWVQVLWRILIRLEYFLLGTAVLGAMMPESLPALLAGFLSAILYGALVIRHRILAAPESEAPRPPAGIKGGAGEVGVGKKRYRVRE</sequence>
<gene>
    <name evidence="3" type="ORF">K457DRAFT_142510</name>
</gene>
<feature type="compositionally biased region" description="Low complexity" evidence="1">
    <location>
        <begin position="551"/>
        <end position="560"/>
    </location>
</feature>
<feature type="region of interest" description="Disordered" evidence="1">
    <location>
        <begin position="247"/>
        <end position="317"/>
    </location>
</feature>
<accession>A0A197JF41</accession>
<feature type="transmembrane region" description="Helical" evidence="2">
    <location>
        <begin position="676"/>
        <end position="694"/>
    </location>
</feature>
<feature type="region of interest" description="Disordered" evidence="1">
    <location>
        <begin position="462"/>
        <end position="486"/>
    </location>
</feature>
<feature type="region of interest" description="Disordered" evidence="1">
    <location>
        <begin position="1"/>
        <end position="128"/>
    </location>
</feature>
<dbReference type="Proteomes" id="UP000078512">
    <property type="component" value="Unassembled WGS sequence"/>
</dbReference>
<feature type="region of interest" description="Disordered" evidence="1">
    <location>
        <begin position="544"/>
        <end position="565"/>
    </location>
</feature>
<feature type="compositionally biased region" description="Low complexity" evidence="1">
    <location>
        <begin position="271"/>
        <end position="291"/>
    </location>
</feature>
<keyword evidence="4" id="KW-1185">Reference proteome</keyword>
<proteinExistence type="predicted"/>
<dbReference type="AlphaFoldDB" id="A0A197JF41"/>
<feature type="region of interest" description="Disordered" evidence="1">
    <location>
        <begin position="340"/>
        <end position="373"/>
    </location>
</feature>
<keyword evidence="2" id="KW-0812">Transmembrane</keyword>
<feature type="compositionally biased region" description="Polar residues" evidence="1">
    <location>
        <begin position="599"/>
        <end position="609"/>
    </location>
</feature>
<organism evidence="3 4">
    <name type="scientific">Linnemannia elongata AG-77</name>
    <dbReference type="NCBI Taxonomy" id="1314771"/>
    <lineage>
        <taxon>Eukaryota</taxon>
        <taxon>Fungi</taxon>
        <taxon>Fungi incertae sedis</taxon>
        <taxon>Mucoromycota</taxon>
        <taxon>Mortierellomycotina</taxon>
        <taxon>Mortierellomycetes</taxon>
        <taxon>Mortierellales</taxon>
        <taxon>Mortierellaceae</taxon>
        <taxon>Linnemannia</taxon>
    </lineage>
</organism>
<dbReference type="OrthoDB" id="2407485at2759"/>